<organism evidence="1 2">
    <name type="scientific">Chryseotalea sanaruensis</name>
    <dbReference type="NCBI Taxonomy" id="2482724"/>
    <lineage>
        <taxon>Bacteria</taxon>
        <taxon>Pseudomonadati</taxon>
        <taxon>Bacteroidota</taxon>
        <taxon>Cytophagia</taxon>
        <taxon>Cytophagales</taxon>
        <taxon>Chryseotaleaceae</taxon>
        <taxon>Chryseotalea</taxon>
    </lineage>
</organism>
<dbReference type="EMBL" id="BHXQ01000003">
    <property type="protein sequence ID" value="GCC51772.1"/>
    <property type="molecule type" value="Genomic_DNA"/>
</dbReference>
<sequence>MDVIRMITFAIVPNFASFQDSMITICEITTAVMEKMVQYSFFSMNNVAEVTNNKVAINHIMPTGFEMAMVNCFISTYRNAFAKPIK</sequence>
<evidence type="ECO:0000313" key="1">
    <source>
        <dbReference type="EMBL" id="GCC51772.1"/>
    </source>
</evidence>
<proteinExistence type="predicted"/>
<dbReference type="Proteomes" id="UP000288227">
    <property type="component" value="Unassembled WGS sequence"/>
</dbReference>
<dbReference type="AlphaFoldDB" id="A0A401UA72"/>
<name>A0A401UA72_9BACT</name>
<accession>A0A401UA72</accession>
<keyword evidence="2" id="KW-1185">Reference proteome</keyword>
<gene>
    <name evidence="1" type="ORF">SanaruYs_20010</name>
</gene>
<comment type="caution">
    <text evidence="1">The sequence shown here is derived from an EMBL/GenBank/DDBJ whole genome shotgun (WGS) entry which is preliminary data.</text>
</comment>
<protein>
    <submittedName>
        <fullName evidence="1">Uncharacterized protein</fullName>
    </submittedName>
</protein>
<evidence type="ECO:0000313" key="2">
    <source>
        <dbReference type="Proteomes" id="UP000288227"/>
    </source>
</evidence>
<reference evidence="1 2" key="1">
    <citation type="submission" date="2018-11" db="EMBL/GenBank/DDBJ databases">
        <title>Chryseotalea sanarue gen. nov., sp., nov., a member of the family Cytophagaceae, isolated from a brackish lake in Hamamatsu Japan.</title>
        <authorList>
            <person name="Maejima Y."/>
            <person name="Iino T."/>
            <person name="Muraguchi Y."/>
            <person name="Fukuda K."/>
            <person name="Ohkuma M."/>
            <person name="Moriuchi R."/>
            <person name="Dohra H."/>
            <person name="Kimbara K."/>
            <person name="Shintani M."/>
        </authorList>
    </citation>
    <scope>NUCLEOTIDE SEQUENCE [LARGE SCALE GENOMIC DNA]</scope>
    <source>
        <strain evidence="1 2">Ys</strain>
    </source>
</reference>